<dbReference type="EMBL" id="AP017378">
    <property type="protein sequence ID" value="BBD09518.1"/>
    <property type="molecule type" value="Genomic_DNA"/>
</dbReference>
<dbReference type="KEGG" id="dfl:DFE_2792"/>
<feature type="signal peptide" evidence="1">
    <location>
        <begin position="1"/>
        <end position="32"/>
    </location>
</feature>
<name>A0A2Z6B254_9BACT</name>
<dbReference type="RefSeq" id="WP_126380531.1">
    <property type="nucleotide sequence ID" value="NZ_AP017378.1"/>
</dbReference>
<sequence>MTHTRRLPLPATQVLVLFLCLSFILAPSPSLAGPKADKVAGLGLSLAQATAESKDVAKAAEDVAKDEISNWVMGQLGGWSAIKAVNNYNDLNDKVTEITDMIATVQNVASQLGSGNYDQALIASTDTIVGKLNNPAVSAIWAASKAAYESHLLVQSTGAARDIEALYGIVEHDRMIIGEQNPDTPAQINVNSATVDYFFRDYVVTDAGTRALVKSYVTTALGQDWPEQTWGQYLSGAMAVGSGVDTKQADELAALTGELENVARGWIRSLLTDVNKQAMVRYRQMRMDQELAKFQDFAQRMGRFVNNDLPRLQGLYMMKERAKKRLPEFKKQLAESRAKFPPYEARIEKAMEAKKEGEKTSMFTILSTSTQELWGIVTELKRASESAMHIDAGLSTELEAESNRWYRLLEKVRDRLDAAEKILDEVKDKWALEHDKATRENNEFDRQIVERLRKAGKLPDPLPDYLQQQPIDAVQNRDLVMAKAQRYNIDTEIGLMSEVEAEILKHYNTGRFELASEAIALAHGDIQKRITDHYEGLRNELSDLGAKNKGKAMYLGEATSLLEQFQSEDEAWLGAEVSRLNAMSKPFYEIATYASGKWDQYNRFLQQMEDALTPKFWEQGLPTYELDTYTAISTFPNVKDLAGMPHAIRARVSTMQGMIKDETMNTERQRLKASRQVLETMKAKWRLWKKPSAKELRYFDAFGLGGDAPEQAIDKRVTAINNALNGWTGYLPNWESKITQHERSIRTNNNNILQDISYLAPKEMEMTMFIFNLSQHERMLMSDDRGQLSPYVYLNDAGEGALMEPYPHFMTTTELAKFGQQWLTKLKSYKEWPFIARTFPGVVKWAGEAAGMPHVTPASDDNMMYHSAPMYKKDVDQAINKAKRLDHEQEKTWTEALDEIAKLVPQSLKKTKNGWYTEDQTLNLEDDALRESKTGEAYAKLLELLDESITMRANYLKAQRNAAGAAEREAAMKAAQEAELAESYDLAAQSMFYVTDVRLNSKTIYDNAGQITVTRDNLDNGRIRITARLSEIEGVETMLLSIDGGRTWDQARVARDIGFEFLPAAGQRYEFVLRLKRGPGKDDVQFKLIPGSWVSFENVDYTQLVLNTVKELAEAYERQSVAGFSRLISRDYLGNRAFLEEGVRFDFDMFSAIQLKIFVNRITMSNGQATVATKWDKKQIPRSTGQQQTTSGKTTMTFVMEDGAMKIRNMRGNLLYATLSPEIAEASGLSQTVVDDIRTARDERNAVQPGAGETEDGGGVSAGLASTNATITSAGFPGTRYDFETASITAGGSQDLTFEGNIIIEQGSAVFQTSASSYDSLSTAPTAGYGFFPGASPYPGVYVFKTHEGNYGKMEILTETTVAGPITRYTIRFAVQADGSTNISTN</sequence>
<evidence type="ECO:0000256" key="1">
    <source>
        <dbReference type="SAM" id="SignalP"/>
    </source>
</evidence>
<organism evidence="2 3">
    <name type="scientific">Desulfovibrio ferrophilus</name>
    <dbReference type="NCBI Taxonomy" id="241368"/>
    <lineage>
        <taxon>Bacteria</taxon>
        <taxon>Pseudomonadati</taxon>
        <taxon>Thermodesulfobacteriota</taxon>
        <taxon>Desulfovibrionia</taxon>
        <taxon>Desulfovibrionales</taxon>
        <taxon>Desulfovibrionaceae</taxon>
        <taxon>Desulfovibrio</taxon>
    </lineage>
</organism>
<protein>
    <submittedName>
        <fullName evidence="2">Uncharacterized protein</fullName>
    </submittedName>
</protein>
<keyword evidence="1" id="KW-0732">Signal</keyword>
<evidence type="ECO:0000313" key="2">
    <source>
        <dbReference type="EMBL" id="BBD09518.1"/>
    </source>
</evidence>
<evidence type="ECO:0000313" key="3">
    <source>
        <dbReference type="Proteomes" id="UP000269883"/>
    </source>
</evidence>
<gene>
    <name evidence="2" type="ORF">DFE_2792</name>
</gene>
<dbReference type="OrthoDB" id="5510929at2"/>
<feature type="chain" id="PRO_5016465855" evidence="1">
    <location>
        <begin position="33"/>
        <end position="1386"/>
    </location>
</feature>
<accession>A0A2Z6B254</accession>
<reference evidence="2 3" key="1">
    <citation type="journal article" date="2018" name="Sci. Adv.">
        <title>Multi-heme cytochromes provide a pathway for survival in energy-limited environments.</title>
        <authorList>
            <person name="Deng X."/>
            <person name="Dohmae N."/>
            <person name="Nealson K.H."/>
            <person name="Hashimoto K."/>
            <person name="Okamoto A."/>
        </authorList>
    </citation>
    <scope>NUCLEOTIDE SEQUENCE [LARGE SCALE GENOMIC DNA]</scope>
    <source>
        <strain evidence="2 3">IS5</strain>
    </source>
</reference>
<keyword evidence="3" id="KW-1185">Reference proteome</keyword>
<dbReference type="Proteomes" id="UP000269883">
    <property type="component" value="Chromosome"/>
</dbReference>
<proteinExistence type="predicted"/>